<feature type="transmembrane region" description="Helical" evidence="2">
    <location>
        <begin position="139"/>
        <end position="161"/>
    </location>
</feature>
<gene>
    <name evidence="3" type="ORF">LECACI_7A008151</name>
</gene>
<evidence type="ECO:0000256" key="2">
    <source>
        <dbReference type="SAM" id="Phobius"/>
    </source>
</evidence>
<dbReference type="Proteomes" id="UP001296104">
    <property type="component" value="Unassembled WGS sequence"/>
</dbReference>
<comment type="caution">
    <text evidence="3">The sequence shown here is derived from an EMBL/GenBank/DDBJ whole genome shotgun (WGS) entry which is preliminary data.</text>
</comment>
<protein>
    <submittedName>
        <fullName evidence="3">Uncharacterized protein</fullName>
    </submittedName>
</protein>
<keyword evidence="4" id="KW-1185">Reference proteome</keyword>
<feature type="transmembrane region" description="Helical" evidence="2">
    <location>
        <begin position="80"/>
        <end position="101"/>
    </location>
</feature>
<evidence type="ECO:0000256" key="1">
    <source>
        <dbReference type="SAM" id="MobiDB-lite"/>
    </source>
</evidence>
<evidence type="ECO:0000313" key="4">
    <source>
        <dbReference type="Proteomes" id="UP001296104"/>
    </source>
</evidence>
<proteinExistence type="predicted"/>
<dbReference type="AlphaFoldDB" id="A0AAI9EE49"/>
<name>A0AAI9EE49_9PEZI</name>
<feature type="region of interest" description="Disordered" evidence="1">
    <location>
        <begin position="1"/>
        <end position="33"/>
    </location>
</feature>
<keyword evidence="2" id="KW-1133">Transmembrane helix</keyword>
<reference evidence="3" key="1">
    <citation type="submission" date="2023-11" db="EMBL/GenBank/DDBJ databases">
        <authorList>
            <person name="Alioto T."/>
            <person name="Alioto T."/>
            <person name="Gomez Garrido J."/>
        </authorList>
    </citation>
    <scope>NUCLEOTIDE SEQUENCE</scope>
</reference>
<organism evidence="3 4">
    <name type="scientific">Lecanosticta acicola</name>
    <dbReference type="NCBI Taxonomy" id="111012"/>
    <lineage>
        <taxon>Eukaryota</taxon>
        <taxon>Fungi</taxon>
        <taxon>Dikarya</taxon>
        <taxon>Ascomycota</taxon>
        <taxon>Pezizomycotina</taxon>
        <taxon>Dothideomycetes</taxon>
        <taxon>Dothideomycetidae</taxon>
        <taxon>Mycosphaerellales</taxon>
        <taxon>Mycosphaerellaceae</taxon>
        <taxon>Lecanosticta</taxon>
    </lineage>
</organism>
<keyword evidence="2" id="KW-0472">Membrane</keyword>
<accession>A0AAI9EE49</accession>
<evidence type="ECO:0000313" key="3">
    <source>
        <dbReference type="EMBL" id="CAK4032993.1"/>
    </source>
</evidence>
<feature type="transmembrane region" description="Helical" evidence="2">
    <location>
        <begin position="108"/>
        <end position="133"/>
    </location>
</feature>
<keyword evidence="2" id="KW-0812">Transmembrane</keyword>
<sequence length="184" mass="19541">MADGTKGMTASVQGKRKDSPPSGGPEKMEDTTDSALSSIDYWGGRTVQKARGMLDSVFPPEKRTAFVSKLKDFILANPKVSAFLGINLALTGIPLGLFILFSLSVFIFALVVALVVGLLAAILFTLGAVGLALIVVFPIIMFTTVAACLLFLWGLGGYYILKWASSDKEGGPKQASERPRLATP</sequence>
<dbReference type="EMBL" id="CAVMBE010000076">
    <property type="protein sequence ID" value="CAK4032993.1"/>
    <property type="molecule type" value="Genomic_DNA"/>
</dbReference>
<dbReference type="Pfam" id="PF16015">
    <property type="entry name" value="Promethin"/>
    <property type="match status" value="1"/>
</dbReference>